<evidence type="ECO:0000313" key="2">
    <source>
        <dbReference type="Proteomes" id="UP000761264"/>
    </source>
</evidence>
<evidence type="ECO:0000313" key="1">
    <source>
        <dbReference type="EMBL" id="NIA69117.1"/>
    </source>
</evidence>
<comment type="caution">
    <text evidence="1">The sequence shown here is derived from an EMBL/GenBank/DDBJ whole genome shotgun (WGS) entry which is preliminary data.</text>
</comment>
<dbReference type="AlphaFoldDB" id="A0A967C976"/>
<name>A0A967C976_9PROT</name>
<organism evidence="1 2">
    <name type="scientific">Pelagibius litoralis</name>
    <dbReference type="NCBI Taxonomy" id="374515"/>
    <lineage>
        <taxon>Bacteria</taxon>
        <taxon>Pseudomonadati</taxon>
        <taxon>Pseudomonadota</taxon>
        <taxon>Alphaproteobacteria</taxon>
        <taxon>Rhodospirillales</taxon>
        <taxon>Rhodovibrionaceae</taxon>
        <taxon>Pelagibius</taxon>
    </lineage>
</organism>
<reference evidence="1" key="1">
    <citation type="submission" date="2020-03" db="EMBL/GenBank/DDBJ databases">
        <title>Genome of Pelagibius litoralis DSM 21314T.</title>
        <authorList>
            <person name="Wang G."/>
        </authorList>
    </citation>
    <scope>NUCLEOTIDE SEQUENCE</scope>
    <source>
        <strain evidence="1">DSM 21314</strain>
    </source>
</reference>
<dbReference type="Proteomes" id="UP000761264">
    <property type="component" value="Unassembled WGS sequence"/>
</dbReference>
<proteinExistence type="predicted"/>
<dbReference type="EMBL" id="JAAQPH010000007">
    <property type="protein sequence ID" value="NIA69117.1"/>
    <property type="molecule type" value="Genomic_DNA"/>
</dbReference>
<sequence>MTSISTGVPVADARQIDTSKLKSGGIRELTGEEYRKFIDDMEKRLSVSYQTQPDTANHPAYQPYATVEVNGKVVARIDNHGWTQMSNSLGAKLSGKLPGMVNGQVGPALAQKRAEIIAEALGGKVVMAPTALTQPTFNNLPEPDIAVDQMAMHKDPLYLRLQKTKQIESQFRAQHIAQELDADDAKAADAAAIADGEAEAVEDGKSDAVRAFLEYMAKTPEERYFEAFLNSKGMTQEEFEALPPEEKQALMREFEDYVKQQVDKASAEQMARSAASKLL</sequence>
<keyword evidence="2" id="KW-1185">Reference proteome</keyword>
<accession>A0A967C976</accession>
<gene>
    <name evidence="1" type="ORF">HBA54_11010</name>
</gene>
<protein>
    <submittedName>
        <fullName evidence="1">Uncharacterized protein</fullName>
    </submittedName>
</protein>
<dbReference type="RefSeq" id="WP_167224387.1">
    <property type="nucleotide sequence ID" value="NZ_JAAQPH010000007.1"/>
</dbReference>